<dbReference type="PANTHER" id="PTHR39664">
    <property type="match status" value="1"/>
</dbReference>
<comment type="caution">
    <text evidence="2">The sequence shown here is derived from an EMBL/GenBank/DDBJ whole genome shotgun (WGS) entry which is preliminary data.</text>
</comment>
<dbReference type="InterPro" id="IPR029060">
    <property type="entry name" value="PIN-like_dom_sf"/>
</dbReference>
<dbReference type="Gene3D" id="3.40.50.1010">
    <property type="entry name" value="5'-nuclease"/>
    <property type="match status" value="1"/>
</dbReference>
<dbReference type="InterPro" id="IPR002716">
    <property type="entry name" value="PIN_dom"/>
</dbReference>
<evidence type="ECO:0000313" key="3">
    <source>
        <dbReference type="Proteomes" id="UP000387223"/>
    </source>
</evidence>
<dbReference type="SUPFAM" id="SSF88723">
    <property type="entry name" value="PIN domain-like"/>
    <property type="match status" value="1"/>
</dbReference>
<dbReference type="CDD" id="cd18683">
    <property type="entry name" value="PIN_VapC-like"/>
    <property type="match status" value="1"/>
</dbReference>
<dbReference type="Proteomes" id="UP000387223">
    <property type="component" value="Unassembled WGS sequence"/>
</dbReference>
<dbReference type="AlphaFoldDB" id="A0A5M3Q0S5"/>
<sequence>MIAVDTNVVLRYLLQDEAKQSAQASSLFLGSEKILITDVVLVETIWTLRGKRYALSREALAEVVHSLTEEPNVVWEDGHAVWCALDDFVNAKPIKVNGKTKRADFSDALILNKSQRYGINKTLSVYPLYTFDKAALKIDGTKEPK</sequence>
<organism evidence="2 3">
    <name type="scientific">Marinobacter salsuginis</name>
    <dbReference type="NCBI Taxonomy" id="418719"/>
    <lineage>
        <taxon>Bacteria</taxon>
        <taxon>Pseudomonadati</taxon>
        <taxon>Pseudomonadota</taxon>
        <taxon>Gammaproteobacteria</taxon>
        <taxon>Pseudomonadales</taxon>
        <taxon>Marinobacteraceae</taxon>
        <taxon>Marinobacter</taxon>
    </lineage>
</organism>
<proteinExistence type="predicted"/>
<dbReference type="Pfam" id="PF01850">
    <property type="entry name" value="PIN"/>
    <property type="match status" value="1"/>
</dbReference>
<accession>A0A5M3Q0S5</accession>
<dbReference type="EMBL" id="BGZI01000015">
    <property type="protein sequence ID" value="GBO88656.1"/>
    <property type="molecule type" value="Genomic_DNA"/>
</dbReference>
<feature type="domain" description="PIN" evidence="1">
    <location>
        <begin position="2"/>
        <end position="134"/>
    </location>
</feature>
<gene>
    <name evidence="2" type="ORF">MSSD14B_23240</name>
</gene>
<dbReference type="PANTHER" id="PTHR39664:SF2">
    <property type="entry name" value="NUCLEIC ACID-BINDING PROTEIN, CONTAINING PIN DOMAIN-RELATED"/>
    <property type="match status" value="1"/>
</dbReference>
<name>A0A5M3Q0S5_9GAMM</name>
<evidence type="ECO:0000259" key="1">
    <source>
        <dbReference type="Pfam" id="PF01850"/>
    </source>
</evidence>
<evidence type="ECO:0000313" key="2">
    <source>
        <dbReference type="EMBL" id="GBO88656.1"/>
    </source>
</evidence>
<dbReference type="RefSeq" id="WP_153637272.1">
    <property type="nucleotide sequence ID" value="NZ_BGZI01000015.1"/>
</dbReference>
<reference evidence="2 3" key="1">
    <citation type="journal article" date="2019" name="J. Gen. Appl. Microbiol.">
        <title>Aerobic degradation of cis-dichloroethene by the marine bacterium Marinobacter salsuginis strain 5N-3.</title>
        <authorList>
            <person name="Inoue Y."/>
            <person name="Fukunaga Y."/>
            <person name="Katsumata H."/>
            <person name="Ohji S."/>
            <person name="Hosoyama A."/>
            <person name="Mori K."/>
            <person name="Ando K."/>
        </authorList>
    </citation>
    <scope>NUCLEOTIDE SEQUENCE [LARGE SCALE GENOMIC DNA]</scope>
    <source>
        <strain evidence="2 3">NBRC 109114</strain>
    </source>
</reference>
<protein>
    <recommendedName>
        <fullName evidence="1">PIN domain-containing protein</fullName>
    </recommendedName>
</protein>